<keyword evidence="9" id="KW-1185">Reference proteome</keyword>
<dbReference type="Gene3D" id="3.30.160.60">
    <property type="entry name" value="Classic Zinc Finger"/>
    <property type="match status" value="1"/>
</dbReference>
<feature type="domain" description="B30.2/SPRY" evidence="7">
    <location>
        <begin position="275"/>
        <end position="467"/>
    </location>
</feature>
<dbReference type="SMART" id="SM00336">
    <property type="entry name" value="BBOX"/>
    <property type="match status" value="1"/>
</dbReference>
<feature type="domain" description="B box-type" evidence="6">
    <location>
        <begin position="86"/>
        <end position="127"/>
    </location>
</feature>
<name>A0A7J5ZZF9_AMEME</name>
<dbReference type="SMART" id="SM00589">
    <property type="entry name" value="PRY"/>
    <property type="match status" value="1"/>
</dbReference>
<proteinExistence type="predicted"/>
<dbReference type="OrthoDB" id="9049620at2759"/>
<dbReference type="SUPFAM" id="SSF49899">
    <property type="entry name" value="Concanavalin A-like lectins/glucanases"/>
    <property type="match status" value="1"/>
</dbReference>
<comment type="caution">
    <text evidence="8">The sequence shown here is derived from an EMBL/GenBank/DDBJ whole genome shotgun (WGS) entry which is preliminary data.</text>
</comment>
<dbReference type="InterPro" id="IPR006574">
    <property type="entry name" value="PRY"/>
</dbReference>
<dbReference type="SUPFAM" id="SSF57845">
    <property type="entry name" value="B-box zinc-binding domain"/>
    <property type="match status" value="1"/>
</dbReference>
<evidence type="ECO:0000259" key="5">
    <source>
        <dbReference type="PROSITE" id="PS50089"/>
    </source>
</evidence>
<keyword evidence="3" id="KW-0862">Zinc</keyword>
<dbReference type="InterPro" id="IPR001841">
    <property type="entry name" value="Znf_RING"/>
</dbReference>
<dbReference type="EMBL" id="JAAGNN010000020">
    <property type="protein sequence ID" value="KAF4076014.1"/>
    <property type="molecule type" value="Genomic_DNA"/>
</dbReference>
<dbReference type="PROSITE" id="PS50188">
    <property type="entry name" value="B302_SPRY"/>
    <property type="match status" value="1"/>
</dbReference>
<dbReference type="InterPro" id="IPR000315">
    <property type="entry name" value="Znf_B-box"/>
</dbReference>
<dbReference type="Gene3D" id="3.30.40.10">
    <property type="entry name" value="Zinc/RING finger domain, C3HC4 (zinc finger)"/>
    <property type="match status" value="1"/>
</dbReference>
<evidence type="ECO:0000256" key="1">
    <source>
        <dbReference type="ARBA" id="ARBA00022723"/>
    </source>
</evidence>
<keyword evidence="1" id="KW-0479">Metal-binding</keyword>
<protein>
    <submittedName>
        <fullName evidence="8">Uncharacterized protein</fullName>
    </submittedName>
</protein>
<keyword evidence="2 4" id="KW-0863">Zinc-finger</keyword>
<dbReference type="Pfam" id="PF13765">
    <property type="entry name" value="PRY"/>
    <property type="match status" value="1"/>
</dbReference>
<dbReference type="SMART" id="SM00184">
    <property type="entry name" value="RING"/>
    <property type="match status" value="1"/>
</dbReference>
<dbReference type="PRINTS" id="PR01407">
    <property type="entry name" value="BUTYPHLNCDUF"/>
</dbReference>
<evidence type="ECO:0000259" key="6">
    <source>
        <dbReference type="PROSITE" id="PS50119"/>
    </source>
</evidence>
<dbReference type="PROSITE" id="PS50089">
    <property type="entry name" value="ZF_RING_2"/>
    <property type="match status" value="1"/>
</dbReference>
<evidence type="ECO:0000256" key="4">
    <source>
        <dbReference type="PROSITE-ProRule" id="PRU00024"/>
    </source>
</evidence>
<dbReference type="Gene3D" id="2.60.120.920">
    <property type="match status" value="1"/>
</dbReference>
<dbReference type="CDD" id="cd12893">
    <property type="entry name" value="SPRY_PRY_TRIM35"/>
    <property type="match status" value="1"/>
</dbReference>
<dbReference type="GO" id="GO:0008270">
    <property type="term" value="F:zinc ion binding"/>
    <property type="evidence" value="ECO:0007669"/>
    <property type="project" value="UniProtKB-KW"/>
</dbReference>
<feature type="domain" description="RING-type" evidence="5">
    <location>
        <begin position="14"/>
        <end position="54"/>
    </location>
</feature>
<dbReference type="Proteomes" id="UP000593565">
    <property type="component" value="Unassembled WGS sequence"/>
</dbReference>
<sequence length="476" mass="54179">MDSQLPFSAEELSCPMCHDVFKDLVLLTCSHNICKVCFDQYWKSMGSQECPVCREQTDVASSCNYVPRDVCEVVLQRGRKEKASACSTSLCGLHGEKFKFFCLEDEQLLCVACRSSATHENHQCSTIDIAAHDRKKDLKTALRLLQDKCQVLKKVKSNYDPTAKCIKYHTKKTEQQIKKEFEKIHQFLQDEEASRLAALRQEEEQKSAMIKQKIEEIDVLIAYFSYILNMMKEEIGSEKISFMQSLRAVAKARAQCSLQDPQMFSGALIDEAMHVGNLAFRVWEKMQEIVQYTSVILDPNTAHPELTLSDDLTSVQRGHGTQHLPNNPERFDRLYCVVGSEAFTSGIHSWDIEVTDVPDWEVGVTAGLIPRTGKTDLGSETWSVKASHGEYLARFSTAAAFKLHLKDSLQRIRVRLDFHKGEVEFSDPVTDTPVFSFSHSFTEGVFPFFITPCKHSVLRILPLHIDYILNTEQVRE</sequence>
<dbReference type="Pfam" id="PF00643">
    <property type="entry name" value="zf-B_box"/>
    <property type="match status" value="1"/>
</dbReference>
<dbReference type="AlphaFoldDB" id="A0A7J5ZZF9"/>
<evidence type="ECO:0000256" key="2">
    <source>
        <dbReference type="ARBA" id="ARBA00022771"/>
    </source>
</evidence>
<dbReference type="PANTHER" id="PTHR24103">
    <property type="entry name" value="E3 UBIQUITIN-PROTEIN LIGASE TRIM"/>
    <property type="match status" value="1"/>
</dbReference>
<dbReference type="InterPro" id="IPR003879">
    <property type="entry name" value="Butyrophylin_SPRY"/>
</dbReference>
<organism evidence="8 9">
    <name type="scientific">Ameiurus melas</name>
    <name type="common">Black bullhead</name>
    <name type="synonym">Silurus melas</name>
    <dbReference type="NCBI Taxonomy" id="219545"/>
    <lineage>
        <taxon>Eukaryota</taxon>
        <taxon>Metazoa</taxon>
        <taxon>Chordata</taxon>
        <taxon>Craniata</taxon>
        <taxon>Vertebrata</taxon>
        <taxon>Euteleostomi</taxon>
        <taxon>Actinopterygii</taxon>
        <taxon>Neopterygii</taxon>
        <taxon>Teleostei</taxon>
        <taxon>Ostariophysi</taxon>
        <taxon>Siluriformes</taxon>
        <taxon>Ictaluridae</taxon>
        <taxon>Ameiurus</taxon>
    </lineage>
</organism>
<dbReference type="Pfam" id="PF13920">
    <property type="entry name" value="zf-C3HC4_3"/>
    <property type="match status" value="1"/>
</dbReference>
<dbReference type="InterPro" id="IPR003877">
    <property type="entry name" value="SPRY_dom"/>
</dbReference>
<reference evidence="8 9" key="1">
    <citation type="submission" date="2020-02" db="EMBL/GenBank/DDBJ databases">
        <title>A chromosome-scale genome assembly of the black bullhead catfish (Ameiurus melas).</title>
        <authorList>
            <person name="Wen M."/>
            <person name="Zham M."/>
            <person name="Cabau C."/>
            <person name="Klopp C."/>
            <person name="Donnadieu C."/>
            <person name="Roques C."/>
            <person name="Bouchez O."/>
            <person name="Lampietro C."/>
            <person name="Jouanno E."/>
            <person name="Herpin A."/>
            <person name="Louis A."/>
            <person name="Berthelot C."/>
            <person name="Parey E."/>
            <person name="Roest-Crollius H."/>
            <person name="Braasch I."/>
            <person name="Postlethwait J."/>
            <person name="Robinson-Rechavi M."/>
            <person name="Echchiki A."/>
            <person name="Begum T."/>
            <person name="Montfort J."/>
            <person name="Schartl M."/>
            <person name="Bobe J."/>
            <person name="Guiguen Y."/>
        </authorList>
    </citation>
    <scope>NUCLEOTIDE SEQUENCE [LARGE SCALE GENOMIC DNA]</scope>
    <source>
        <strain evidence="8">M_S1</strain>
        <tissue evidence="8">Blood</tissue>
    </source>
</reference>
<evidence type="ECO:0000256" key="3">
    <source>
        <dbReference type="ARBA" id="ARBA00022833"/>
    </source>
</evidence>
<dbReference type="Pfam" id="PF00622">
    <property type="entry name" value="SPRY"/>
    <property type="match status" value="1"/>
</dbReference>
<evidence type="ECO:0000259" key="7">
    <source>
        <dbReference type="PROSITE" id="PS50188"/>
    </source>
</evidence>
<dbReference type="SUPFAM" id="SSF57850">
    <property type="entry name" value="RING/U-box"/>
    <property type="match status" value="1"/>
</dbReference>
<dbReference type="InterPro" id="IPR050143">
    <property type="entry name" value="TRIM/RBCC"/>
</dbReference>
<dbReference type="InterPro" id="IPR001870">
    <property type="entry name" value="B30.2/SPRY"/>
</dbReference>
<dbReference type="InterPro" id="IPR013320">
    <property type="entry name" value="ConA-like_dom_sf"/>
</dbReference>
<gene>
    <name evidence="8" type="ORF">AMELA_G00225470</name>
</gene>
<dbReference type="InterPro" id="IPR043136">
    <property type="entry name" value="B30.2/SPRY_sf"/>
</dbReference>
<dbReference type="PROSITE" id="PS50119">
    <property type="entry name" value="ZF_BBOX"/>
    <property type="match status" value="1"/>
</dbReference>
<dbReference type="InterPro" id="IPR013083">
    <property type="entry name" value="Znf_RING/FYVE/PHD"/>
</dbReference>
<evidence type="ECO:0000313" key="9">
    <source>
        <dbReference type="Proteomes" id="UP000593565"/>
    </source>
</evidence>
<accession>A0A7J5ZZF9</accession>
<evidence type="ECO:0000313" key="8">
    <source>
        <dbReference type="EMBL" id="KAF4076014.1"/>
    </source>
</evidence>